<dbReference type="STRING" id="90262.A0A1X2I3V6"/>
<keyword evidence="3" id="KW-0805">Transcription regulation</keyword>
<proteinExistence type="predicted"/>
<sequence>MEVPSDIGNDTAGDDTPTRHSSKLSLGSSPSVLSVDEEDVDDEGLESDAPGNNTVNNNNGTDLFHQKMATAQGMDDQREKGFFDSSEMQKDDEGALTPKDIANENKDGMDKTRTHTIANGLNEQGDNSHDDDKDTDNLFIGSLPPSTSDLDDINMDHDSASPLSSVPDDFPLSPEIQDDTPLSPTHNIPESTASFLSPSPMTRQQKQQLQAATTSPESSSLSQDTGYLRKRKSFQGDTFSNKTRRRRSRIQNLDRDNKSCSSDTVLGDENNNNNNNNNSGVSYISKSRRVSIIGRNMHNKSASTKPVDDIGTNVETIDEDDNDDDDDDDDDDNKVDQAVTISDKQAPLTSTKHHNSTNLSASLSKTKVAQYDQQPPDTKDNESLPQNTDGNTEEKENTPVTLNRDTNDTSHMDDSSGASSTIRVNPFEGSEKLPTNEDERDDQQQHKEAFDALTHIEVEFASLRNKLYQEKMAELNDEAIMIANGTHPDLVTLMAEIEEKRTRRISTAQAWRKYQHTNFKRQFEGFEYQANVHFISRKSSMRREILAETNGKRWRLEDEQGKLNDPSQKRGNLISDTNALMIQKQSKREETLDLQDMKDVIGFPRAPQVAGLSSQDIRHDLQSLGLGTSEVE</sequence>
<feature type="compositionally biased region" description="Polar residues" evidence="6">
    <location>
        <begin position="115"/>
        <end position="125"/>
    </location>
</feature>
<name>A0A1X2I3V6_9FUNG</name>
<dbReference type="Pfam" id="PF08598">
    <property type="entry name" value="Sds3"/>
    <property type="match status" value="1"/>
</dbReference>
<comment type="subcellular location">
    <subcellularLocation>
        <location evidence="1">Nucleus</location>
    </subcellularLocation>
</comment>
<accession>A0A1X2I3V6</accession>
<feature type="compositionally biased region" description="Basic and acidic residues" evidence="6">
    <location>
        <begin position="429"/>
        <end position="444"/>
    </location>
</feature>
<evidence type="ECO:0000313" key="8">
    <source>
        <dbReference type="Proteomes" id="UP000193560"/>
    </source>
</evidence>
<feature type="compositionally biased region" description="Acidic residues" evidence="6">
    <location>
        <begin position="35"/>
        <end position="46"/>
    </location>
</feature>
<dbReference type="AlphaFoldDB" id="A0A1X2I3V6"/>
<protein>
    <submittedName>
        <fullName evidence="7">Sds3-like-domain-containing protein</fullName>
    </submittedName>
</protein>
<dbReference type="GO" id="GO:0010468">
    <property type="term" value="P:regulation of gene expression"/>
    <property type="evidence" value="ECO:0007669"/>
    <property type="project" value="UniProtKB-ARBA"/>
</dbReference>
<evidence type="ECO:0000256" key="1">
    <source>
        <dbReference type="ARBA" id="ARBA00004123"/>
    </source>
</evidence>
<feature type="compositionally biased region" description="Basic and acidic residues" evidence="6">
    <location>
        <begin position="75"/>
        <end position="93"/>
    </location>
</feature>
<organism evidence="7 8">
    <name type="scientific">Absidia repens</name>
    <dbReference type="NCBI Taxonomy" id="90262"/>
    <lineage>
        <taxon>Eukaryota</taxon>
        <taxon>Fungi</taxon>
        <taxon>Fungi incertae sedis</taxon>
        <taxon>Mucoromycota</taxon>
        <taxon>Mucoromycotina</taxon>
        <taxon>Mucoromycetes</taxon>
        <taxon>Mucorales</taxon>
        <taxon>Cunninghamellaceae</taxon>
        <taxon>Absidia</taxon>
    </lineage>
</organism>
<evidence type="ECO:0000256" key="6">
    <source>
        <dbReference type="SAM" id="MobiDB-lite"/>
    </source>
</evidence>
<feature type="compositionally biased region" description="Basic and acidic residues" evidence="6">
    <location>
        <begin position="126"/>
        <end position="136"/>
    </location>
</feature>
<dbReference type="EMBL" id="MCGE01000030">
    <property type="protein sequence ID" value="ORZ08648.1"/>
    <property type="molecule type" value="Genomic_DNA"/>
</dbReference>
<dbReference type="OrthoDB" id="20886at2759"/>
<feature type="region of interest" description="Disordered" evidence="6">
    <location>
        <begin position="296"/>
        <end position="444"/>
    </location>
</feature>
<feature type="compositionally biased region" description="Acidic residues" evidence="6">
    <location>
        <begin position="316"/>
        <end position="333"/>
    </location>
</feature>
<evidence type="ECO:0000313" key="7">
    <source>
        <dbReference type="EMBL" id="ORZ08648.1"/>
    </source>
</evidence>
<keyword evidence="4" id="KW-0804">Transcription</keyword>
<dbReference type="SMART" id="SM01401">
    <property type="entry name" value="Sds3"/>
    <property type="match status" value="1"/>
</dbReference>
<reference evidence="7 8" key="1">
    <citation type="submission" date="2016-07" db="EMBL/GenBank/DDBJ databases">
        <title>Pervasive Adenine N6-methylation of Active Genes in Fungi.</title>
        <authorList>
            <consortium name="DOE Joint Genome Institute"/>
            <person name="Mondo S.J."/>
            <person name="Dannebaum R.O."/>
            <person name="Kuo R.C."/>
            <person name="Labutti K."/>
            <person name="Haridas S."/>
            <person name="Kuo A."/>
            <person name="Salamov A."/>
            <person name="Ahrendt S.R."/>
            <person name="Lipzen A."/>
            <person name="Sullivan W."/>
            <person name="Andreopoulos W.B."/>
            <person name="Clum A."/>
            <person name="Lindquist E."/>
            <person name="Daum C."/>
            <person name="Ramamoorthy G.K."/>
            <person name="Gryganskyi A."/>
            <person name="Culley D."/>
            <person name="Magnuson J.K."/>
            <person name="James T.Y."/>
            <person name="O'Malley M.A."/>
            <person name="Stajich J.E."/>
            <person name="Spatafora J.W."/>
            <person name="Visel A."/>
            <person name="Grigoriev I.V."/>
        </authorList>
    </citation>
    <scope>NUCLEOTIDE SEQUENCE [LARGE SCALE GENOMIC DNA]</scope>
    <source>
        <strain evidence="7 8">NRRL 1336</strain>
    </source>
</reference>
<feature type="compositionally biased region" description="Low complexity" evidence="6">
    <location>
        <begin position="23"/>
        <end position="34"/>
    </location>
</feature>
<dbReference type="PANTHER" id="PTHR21964">
    <property type="entry name" value="BREAST CANCER METASTASIS-SUPPRESSOR 1"/>
    <property type="match status" value="1"/>
</dbReference>
<feature type="compositionally biased region" description="Basic and acidic residues" evidence="6">
    <location>
        <begin position="405"/>
        <end position="414"/>
    </location>
</feature>
<feature type="compositionally biased region" description="Low complexity" evidence="6">
    <location>
        <begin position="47"/>
        <end position="61"/>
    </location>
</feature>
<keyword evidence="8" id="KW-1185">Reference proteome</keyword>
<evidence type="ECO:0000256" key="4">
    <source>
        <dbReference type="ARBA" id="ARBA00023163"/>
    </source>
</evidence>
<feature type="region of interest" description="Disordered" evidence="6">
    <location>
        <begin position="1"/>
        <end position="283"/>
    </location>
</feature>
<feature type="compositionally biased region" description="Polar residues" evidence="6">
    <location>
        <begin position="180"/>
        <end position="225"/>
    </location>
</feature>
<dbReference type="InterPro" id="IPR013907">
    <property type="entry name" value="Sds3"/>
</dbReference>
<feature type="compositionally biased region" description="Polar residues" evidence="6">
    <location>
        <begin position="339"/>
        <end position="376"/>
    </location>
</feature>
<gene>
    <name evidence="7" type="ORF">BCR42DRAFT_424619</name>
</gene>
<evidence type="ECO:0000256" key="2">
    <source>
        <dbReference type="ARBA" id="ARBA00022491"/>
    </source>
</evidence>
<feature type="compositionally biased region" description="Basic and acidic residues" evidence="6">
    <location>
        <begin position="101"/>
        <end position="113"/>
    </location>
</feature>
<evidence type="ECO:0000256" key="3">
    <source>
        <dbReference type="ARBA" id="ARBA00023015"/>
    </source>
</evidence>
<dbReference type="Proteomes" id="UP000193560">
    <property type="component" value="Unassembled WGS sequence"/>
</dbReference>
<keyword evidence="5" id="KW-0539">Nucleus</keyword>
<evidence type="ECO:0000256" key="5">
    <source>
        <dbReference type="ARBA" id="ARBA00023242"/>
    </source>
</evidence>
<comment type="caution">
    <text evidence="7">The sequence shown here is derived from an EMBL/GenBank/DDBJ whole genome shotgun (WGS) entry which is preliminary data.</text>
</comment>
<dbReference type="GO" id="GO:0005654">
    <property type="term" value="C:nucleoplasm"/>
    <property type="evidence" value="ECO:0007669"/>
    <property type="project" value="UniProtKB-ARBA"/>
</dbReference>
<keyword evidence="2" id="KW-0678">Repressor</keyword>